<evidence type="ECO:0008006" key="7">
    <source>
        <dbReference type="Google" id="ProtNLM"/>
    </source>
</evidence>
<feature type="compositionally biased region" description="Basic and acidic residues" evidence="4">
    <location>
        <begin position="360"/>
        <end position="373"/>
    </location>
</feature>
<dbReference type="CDD" id="cd12226">
    <property type="entry name" value="RRM_NOL8"/>
    <property type="match status" value="1"/>
</dbReference>
<keyword evidence="6" id="KW-1185">Reference proteome</keyword>
<dbReference type="InterPro" id="IPR012677">
    <property type="entry name" value="Nucleotide-bd_a/b_plait_sf"/>
</dbReference>
<feature type="region of interest" description="Disordered" evidence="4">
    <location>
        <begin position="230"/>
        <end position="304"/>
    </location>
</feature>
<feature type="compositionally biased region" description="Acidic residues" evidence="4">
    <location>
        <begin position="321"/>
        <end position="337"/>
    </location>
</feature>
<dbReference type="Proteomes" id="UP000053647">
    <property type="component" value="Unassembled WGS sequence"/>
</dbReference>
<dbReference type="OrthoDB" id="21643at2759"/>
<dbReference type="PANTHER" id="PTHR48029">
    <property type="entry name" value="NUCLEOLAR PROTEIN 8"/>
    <property type="match status" value="1"/>
</dbReference>
<evidence type="ECO:0000256" key="4">
    <source>
        <dbReference type="SAM" id="MobiDB-lite"/>
    </source>
</evidence>
<protein>
    <recommendedName>
        <fullName evidence="7">RRM domain-containing protein</fullName>
    </recommendedName>
</protein>
<dbReference type="InterPro" id="IPR035979">
    <property type="entry name" value="RBD_domain_sf"/>
</dbReference>
<dbReference type="GO" id="GO:0005730">
    <property type="term" value="C:nucleolus"/>
    <property type="evidence" value="ECO:0007669"/>
    <property type="project" value="UniProtKB-SubCell"/>
</dbReference>
<evidence type="ECO:0000313" key="6">
    <source>
        <dbReference type="Proteomes" id="UP000053647"/>
    </source>
</evidence>
<feature type="compositionally biased region" description="Polar residues" evidence="4">
    <location>
        <begin position="376"/>
        <end position="390"/>
    </location>
</feature>
<feature type="compositionally biased region" description="Acidic residues" evidence="4">
    <location>
        <begin position="230"/>
        <end position="254"/>
    </location>
</feature>
<comment type="subcellular location">
    <subcellularLocation>
        <location evidence="1">Nucleus</location>
        <location evidence="1">Nucleolus</location>
    </subcellularLocation>
</comment>
<name>A0A0C9TB91_PAXIN</name>
<dbReference type="InterPro" id="IPR034138">
    <property type="entry name" value="NOP8_RRM"/>
</dbReference>
<dbReference type="PANTHER" id="PTHR48029:SF1">
    <property type="entry name" value="NUCLEOLAR PROTEIN 8"/>
    <property type="match status" value="1"/>
</dbReference>
<sequence>MTDELLTKRLHISGLTPSITPTDLERRLATFGTVKAMDGFGARDALGDPKKFAYVTMEIGPKELAKCLNVLSGSTWKGTKLRIGEAKPDFRERIARINSLPPRPARPKRSYARNHGCPSLILPLSALSSTAAASTPGWVVTPSGRIVRPLRMRPERPLEPVRSLLTASKGKDAKVKAGKVKKRTKPPLVRARRRKIDPTSWDSVYLKGVFLDSVPIPPSITGYVVEAVEGEGEDEDEEMSEGIDSEAGGSDEQEHEPTASLKIPSPPQVPPSTQALPPLPSTKDLGTPKQDLSASSAPLPQDFDIRYETNTTLTLLGDMFGDGEDWGGSESIDEMEGVESVAPGKTERMIEVDGEDEIEVVPRDHSTDHEPHTKSKSAQKPTVSSESAVKNGSDEYLDKEMSDDGSPAASSVSATKSARAVPRTTLKDLFAPREEEASFSLLGHLDLDLQLEDDILGIGAPSSAPHIYVQDPVSQAVPALPQATRISTATSTSNLHSRVTLDPSLPLLFPLPEHLPHQHASSADDSIPIFSRTHSTSSCFLFPPRALPTRSSHSLNFLPPSNMFARSPSDTSESIRAQWENDKGELTHEWKKAWREARGGRRGRGGGGGDE</sequence>
<dbReference type="AlphaFoldDB" id="A0A0C9TB91"/>
<dbReference type="GO" id="GO:0003723">
    <property type="term" value="F:RNA binding"/>
    <property type="evidence" value="ECO:0007669"/>
    <property type="project" value="UniProtKB-KW"/>
</dbReference>
<keyword evidence="2" id="KW-0694">RNA-binding</keyword>
<proteinExistence type="predicted"/>
<feature type="compositionally biased region" description="Basic and acidic residues" evidence="4">
    <location>
        <begin position="392"/>
        <end position="402"/>
    </location>
</feature>
<dbReference type="HOGENOM" id="CLU_037780_0_0_1"/>
<evidence type="ECO:0000313" key="5">
    <source>
        <dbReference type="EMBL" id="KIJ08318.1"/>
    </source>
</evidence>
<accession>A0A0C9TB91</accession>
<feature type="compositionally biased region" description="Basic residues" evidence="4">
    <location>
        <begin position="176"/>
        <end position="194"/>
    </location>
</feature>
<evidence type="ECO:0000256" key="3">
    <source>
        <dbReference type="ARBA" id="ARBA00023242"/>
    </source>
</evidence>
<reference evidence="6" key="2">
    <citation type="submission" date="2015-01" db="EMBL/GenBank/DDBJ databases">
        <title>Evolutionary Origins and Diversification of the Mycorrhizal Mutualists.</title>
        <authorList>
            <consortium name="DOE Joint Genome Institute"/>
            <consortium name="Mycorrhizal Genomics Consortium"/>
            <person name="Kohler A."/>
            <person name="Kuo A."/>
            <person name="Nagy L.G."/>
            <person name="Floudas D."/>
            <person name="Copeland A."/>
            <person name="Barry K.W."/>
            <person name="Cichocki N."/>
            <person name="Veneault-Fourrey C."/>
            <person name="LaButti K."/>
            <person name="Lindquist E.A."/>
            <person name="Lipzen A."/>
            <person name="Lundell T."/>
            <person name="Morin E."/>
            <person name="Murat C."/>
            <person name="Riley R."/>
            <person name="Ohm R."/>
            <person name="Sun H."/>
            <person name="Tunlid A."/>
            <person name="Henrissat B."/>
            <person name="Grigoriev I.V."/>
            <person name="Hibbett D.S."/>
            <person name="Martin F."/>
        </authorList>
    </citation>
    <scope>NUCLEOTIDE SEQUENCE [LARGE SCALE GENOMIC DNA]</scope>
    <source>
        <strain evidence="6">ATCC 200175</strain>
    </source>
</reference>
<organism evidence="5 6">
    <name type="scientific">Paxillus involutus ATCC 200175</name>
    <dbReference type="NCBI Taxonomy" id="664439"/>
    <lineage>
        <taxon>Eukaryota</taxon>
        <taxon>Fungi</taxon>
        <taxon>Dikarya</taxon>
        <taxon>Basidiomycota</taxon>
        <taxon>Agaricomycotina</taxon>
        <taxon>Agaricomycetes</taxon>
        <taxon>Agaricomycetidae</taxon>
        <taxon>Boletales</taxon>
        <taxon>Paxilineae</taxon>
        <taxon>Paxillaceae</taxon>
        <taxon>Paxillus</taxon>
    </lineage>
</organism>
<dbReference type="EMBL" id="KN819649">
    <property type="protein sequence ID" value="KIJ08318.1"/>
    <property type="molecule type" value="Genomic_DNA"/>
</dbReference>
<reference evidence="5 6" key="1">
    <citation type="submission" date="2014-06" db="EMBL/GenBank/DDBJ databases">
        <authorList>
            <consortium name="DOE Joint Genome Institute"/>
            <person name="Kuo A."/>
            <person name="Kohler A."/>
            <person name="Nagy L.G."/>
            <person name="Floudas D."/>
            <person name="Copeland A."/>
            <person name="Barry K.W."/>
            <person name="Cichocki N."/>
            <person name="Veneault-Fourrey C."/>
            <person name="LaButti K."/>
            <person name="Lindquist E.A."/>
            <person name="Lipzen A."/>
            <person name="Lundell T."/>
            <person name="Morin E."/>
            <person name="Murat C."/>
            <person name="Sun H."/>
            <person name="Tunlid A."/>
            <person name="Henrissat B."/>
            <person name="Grigoriev I.V."/>
            <person name="Hibbett D.S."/>
            <person name="Martin F."/>
            <person name="Nordberg H.P."/>
            <person name="Cantor M.N."/>
            <person name="Hua S.X."/>
        </authorList>
    </citation>
    <scope>NUCLEOTIDE SEQUENCE [LARGE SCALE GENOMIC DNA]</scope>
    <source>
        <strain evidence="5 6">ATCC 200175</strain>
    </source>
</reference>
<evidence type="ECO:0000256" key="1">
    <source>
        <dbReference type="ARBA" id="ARBA00004604"/>
    </source>
</evidence>
<gene>
    <name evidence="5" type="ORF">PAXINDRAFT_182302</name>
</gene>
<dbReference type="SUPFAM" id="SSF54928">
    <property type="entry name" value="RNA-binding domain, RBD"/>
    <property type="match status" value="1"/>
</dbReference>
<feature type="region of interest" description="Disordered" evidence="4">
    <location>
        <begin position="317"/>
        <end position="418"/>
    </location>
</feature>
<dbReference type="Gene3D" id="3.30.70.330">
    <property type="match status" value="1"/>
</dbReference>
<feature type="region of interest" description="Disordered" evidence="4">
    <location>
        <begin position="169"/>
        <end position="194"/>
    </location>
</feature>
<evidence type="ECO:0000256" key="2">
    <source>
        <dbReference type="ARBA" id="ARBA00022884"/>
    </source>
</evidence>
<keyword evidence="3" id="KW-0539">Nucleus</keyword>